<organism evidence="1 2">
    <name type="scientific">Candidatus Woesebacteria bacterium GW2011_GWB1_38_5</name>
    <dbReference type="NCBI Taxonomy" id="1618568"/>
    <lineage>
        <taxon>Bacteria</taxon>
        <taxon>Candidatus Woeseibacteriota</taxon>
    </lineage>
</organism>
<proteinExistence type="predicted"/>
<evidence type="ECO:0000313" key="1">
    <source>
        <dbReference type="EMBL" id="KKQ73179.1"/>
    </source>
</evidence>
<evidence type="ECO:0000313" key="2">
    <source>
        <dbReference type="Proteomes" id="UP000034738"/>
    </source>
</evidence>
<dbReference type="EMBL" id="LBUY01000058">
    <property type="protein sequence ID" value="KKQ73179.1"/>
    <property type="molecule type" value="Genomic_DNA"/>
</dbReference>
<dbReference type="AlphaFoldDB" id="A0A0G0MHH8"/>
<comment type="caution">
    <text evidence="1">The sequence shown here is derived from an EMBL/GenBank/DDBJ whole genome shotgun (WGS) entry which is preliminary data.</text>
</comment>
<reference evidence="1 2" key="1">
    <citation type="journal article" date="2015" name="Nature">
        <title>rRNA introns, odd ribosomes, and small enigmatic genomes across a large radiation of phyla.</title>
        <authorList>
            <person name="Brown C.T."/>
            <person name="Hug L.A."/>
            <person name="Thomas B.C."/>
            <person name="Sharon I."/>
            <person name="Castelle C.J."/>
            <person name="Singh A."/>
            <person name="Wilkins M.J."/>
            <person name="Williams K.H."/>
            <person name="Banfield J.F."/>
        </authorList>
    </citation>
    <scope>NUCLEOTIDE SEQUENCE [LARGE SCALE GENOMIC DNA]</scope>
</reference>
<name>A0A0G0MHH8_9BACT</name>
<accession>A0A0G0MHH8</accession>
<gene>
    <name evidence="1" type="ORF">US95_C0058G0004</name>
</gene>
<sequence length="30" mass="3470">MVKLKEIFKKKAAIRRTLISSPNKEVLSLK</sequence>
<dbReference type="Proteomes" id="UP000034738">
    <property type="component" value="Unassembled WGS sequence"/>
</dbReference>
<protein>
    <submittedName>
        <fullName evidence="1">Uncharacterized protein</fullName>
    </submittedName>
</protein>